<protein>
    <submittedName>
        <fullName evidence="5">Protein prenylyltransferase</fullName>
    </submittedName>
</protein>
<keyword evidence="2" id="KW-0637">Prenyltransferase</keyword>
<evidence type="ECO:0000313" key="6">
    <source>
        <dbReference type="Proteomes" id="UP000800097"/>
    </source>
</evidence>
<evidence type="ECO:0000313" key="5">
    <source>
        <dbReference type="EMBL" id="KAF2278070.1"/>
    </source>
</evidence>
<evidence type="ECO:0000256" key="2">
    <source>
        <dbReference type="ARBA" id="ARBA00022602"/>
    </source>
</evidence>
<dbReference type="OrthoDB" id="5358702at2759"/>
<accession>A0A6A6JN60</accession>
<dbReference type="Gene3D" id="1.25.40.120">
    <property type="entry name" value="Protein prenylyltransferase"/>
    <property type="match status" value="1"/>
</dbReference>
<dbReference type="PANTHER" id="PTHR11129:SF3">
    <property type="entry name" value="PROTEIN PRENYLTRANSFERASE ALPHA SUBUNIT REPEAT-CONTAINING PROTEIN 1"/>
    <property type="match status" value="1"/>
</dbReference>
<dbReference type="RefSeq" id="XP_033655609.1">
    <property type="nucleotide sequence ID" value="XM_033795436.1"/>
</dbReference>
<comment type="similarity">
    <text evidence="1">Belongs to the protein prenyltransferase subunit alpha family.</text>
</comment>
<reference evidence="5" key="1">
    <citation type="journal article" date="2020" name="Stud. Mycol.">
        <title>101 Dothideomycetes genomes: a test case for predicting lifestyles and emergence of pathogens.</title>
        <authorList>
            <person name="Haridas S."/>
            <person name="Albert R."/>
            <person name="Binder M."/>
            <person name="Bloem J."/>
            <person name="Labutti K."/>
            <person name="Salamov A."/>
            <person name="Andreopoulos B."/>
            <person name="Baker S."/>
            <person name="Barry K."/>
            <person name="Bills G."/>
            <person name="Bluhm B."/>
            <person name="Cannon C."/>
            <person name="Castanera R."/>
            <person name="Culley D."/>
            <person name="Daum C."/>
            <person name="Ezra D."/>
            <person name="Gonzalez J."/>
            <person name="Henrissat B."/>
            <person name="Kuo A."/>
            <person name="Liang C."/>
            <person name="Lipzen A."/>
            <person name="Lutzoni F."/>
            <person name="Magnuson J."/>
            <person name="Mondo S."/>
            <person name="Nolan M."/>
            <person name="Ohm R."/>
            <person name="Pangilinan J."/>
            <person name="Park H.-J."/>
            <person name="Ramirez L."/>
            <person name="Alfaro M."/>
            <person name="Sun H."/>
            <person name="Tritt A."/>
            <person name="Yoshinaga Y."/>
            <person name="Zwiers L.-H."/>
            <person name="Turgeon B."/>
            <person name="Goodwin S."/>
            <person name="Spatafora J."/>
            <person name="Crous P."/>
            <person name="Grigoriev I."/>
        </authorList>
    </citation>
    <scope>NUCLEOTIDE SEQUENCE</scope>
    <source>
        <strain evidence="5">CBS 379.55</strain>
    </source>
</reference>
<evidence type="ECO:0000256" key="1">
    <source>
        <dbReference type="ARBA" id="ARBA00006734"/>
    </source>
</evidence>
<dbReference type="SUPFAM" id="SSF48439">
    <property type="entry name" value="Protein prenylyltransferase"/>
    <property type="match status" value="1"/>
</dbReference>
<dbReference type="InterPro" id="IPR002088">
    <property type="entry name" value="Prenyl_trans_a"/>
</dbReference>
<evidence type="ECO:0000256" key="4">
    <source>
        <dbReference type="ARBA" id="ARBA00022737"/>
    </source>
</evidence>
<dbReference type="GeneID" id="54548611"/>
<keyword evidence="6" id="KW-1185">Reference proteome</keyword>
<sequence length="333" mass="38096">MNEDSGDEIQKRAYNTLNEFFKHHSNEVVEIEILPPAFPTPDGILIQEGLNLGIHKKVLALAFLEARAIFFNGIKTGSMACTEALEASSVILLFDPEHITAANFRKRRLLEMAGNPLASKALGHAVDQELIFLNSILTSPLHRQSKSPTLWYHRTWLLQFLVPIKPEGIDGAALASFVLRELNAVCKASERHPKNYYAWLHARRLVAKVDGYDFIILESARKVQQWCLRNPGDVSGWSFLIFLLKRLRAVNEWNAIVNRTLDFAVNLGWEGEALWMFLRTALADNAAPDRRTLAMHRLRHYQSEREKAKNSTREDGQDFCRKAVEWIQRYSMT</sequence>
<keyword evidence="3 5" id="KW-0808">Transferase</keyword>
<keyword evidence="4" id="KW-0677">Repeat</keyword>
<dbReference type="PANTHER" id="PTHR11129">
    <property type="entry name" value="PROTEIN FARNESYLTRANSFERASE ALPHA SUBUNIT/RAB GERANYLGERANYL TRANSFERASE ALPHA SUBUNIT"/>
    <property type="match status" value="1"/>
</dbReference>
<evidence type="ECO:0000256" key="3">
    <source>
        <dbReference type="ARBA" id="ARBA00022679"/>
    </source>
</evidence>
<dbReference type="GO" id="GO:0005737">
    <property type="term" value="C:cytoplasm"/>
    <property type="evidence" value="ECO:0007669"/>
    <property type="project" value="TreeGrafter"/>
</dbReference>
<gene>
    <name evidence="5" type="ORF">EI97DRAFT_374101</name>
</gene>
<dbReference type="GO" id="GO:0008318">
    <property type="term" value="F:protein prenyltransferase activity"/>
    <property type="evidence" value="ECO:0007669"/>
    <property type="project" value="InterPro"/>
</dbReference>
<organism evidence="5 6">
    <name type="scientific">Westerdykella ornata</name>
    <dbReference type="NCBI Taxonomy" id="318751"/>
    <lineage>
        <taxon>Eukaryota</taxon>
        <taxon>Fungi</taxon>
        <taxon>Dikarya</taxon>
        <taxon>Ascomycota</taxon>
        <taxon>Pezizomycotina</taxon>
        <taxon>Dothideomycetes</taxon>
        <taxon>Pleosporomycetidae</taxon>
        <taxon>Pleosporales</taxon>
        <taxon>Sporormiaceae</taxon>
        <taxon>Westerdykella</taxon>
    </lineage>
</organism>
<proteinExistence type="inferred from homology"/>
<dbReference type="EMBL" id="ML986489">
    <property type="protein sequence ID" value="KAF2278070.1"/>
    <property type="molecule type" value="Genomic_DNA"/>
</dbReference>
<dbReference type="AlphaFoldDB" id="A0A6A6JN60"/>
<dbReference type="Proteomes" id="UP000800097">
    <property type="component" value="Unassembled WGS sequence"/>
</dbReference>
<name>A0A6A6JN60_WESOR</name>
<dbReference type="Pfam" id="PF01239">
    <property type="entry name" value="PPTA"/>
    <property type="match status" value="1"/>
</dbReference>